<gene>
    <name evidence="1" type="ORF">Clow_01168</name>
</gene>
<dbReference type="OrthoDB" id="64208at2"/>
<dbReference type="AlphaFoldDB" id="A0A0Q0Z9F4"/>
<keyword evidence="2" id="KW-1185">Reference proteome</keyword>
<dbReference type="PATRIC" id="fig|1544413.3.peg.1177"/>
<dbReference type="Proteomes" id="UP000050488">
    <property type="component" value="Unassembled WGS sequence"/>
</dbReference>
<dbReference type="EMBL" id="LKEV01000003">
    <property type="protein sequence ID" value="KQB86249.1"/>
    <property type="molecule type" value="Genomic_DNA"/>
</dbReference>
<sequence>MREFCGSTFEVLSAATQRGDLVPTEPAFALYRRSPPETLNLEVGFLVTVDFTGGRLGGTSSIEASKLPGGRCAAALRSDYNLLPQAWEEFMEGISAQGVTQGMPF</sequence>
<dbReference type="STRING" id="1544413.Clow_01168"/>
<evidence type="ECO:0000313" key="1">
    <source>
        <dbReference type="EMBL" id="KQB86249.1"/>
    </source>
</evidence>
<organism evidence="1 2">
    <name type="scientific">Corynebacterium lowii</name>
    <dbReference type="NCBI Taxonomy" id="1544413"/>
    <lineage>
        <taxon>Bacteria</taxon>
        <taxon>Bacillati</taxon>
        <taxon>Actinomycetota</taxon>
        <taxon>Actinomycetes</taxon>
        <taxon>Mycobacteriales</taxon>
        <taxon>Corynebacteriaceae</taxon>
        <taxon>Corynebacterium</taxon>
    </lineage>
</organism>
<dbReference type="Gene3D" id="3.20.80.10">
    <property type="entry name" value="Regulatory factor, effector binding domain"/>
    <property type="match status" value="1"/>
</dbReference>
<evidence type="ECO:0000313" key="2">
    <source>
        <dbReference type="Proteomes" id="UP000050488"/>
    </source>
</evidence>
<reference evidence="1 2" key="1">
    <citation type="submission" date="2015-10" db="EMBL/GenBank/DDBJ databases">
        <title>Corynebacteirum lowii and Corynebacterium oculi species nova, derived from human clinical disease and and emended description of Corynebacterium mastiditis.</title>
        <authorList>
            <person name="Bernard K."/>
            <person name="Pacheco A.L."/>
            <person name="Mcdougall C."/>
            <person name="Burtx T."/>
            <person name="Weibe D."/>
            <person name="Tyler S."/>
            <person name="Olson A.B."/>
            <person name="Cnockaert M."/>
            <person name="Eguchi H."/>
            <person name="Kuwahara T."/>
            <person name="Nakayama-Imaohji H."/>
            <person name="Boudewijins M."/>
            <person name="Van Hoecke F."/>
            <person name="Bernier A.-M."/>
            <person name="Vandamme P."/>
        </authorList>
    </citation>
    <scope>NUCLEOTIDE SEQUENCE [LARGE SCALE GENOMIC DNA]</scope>
    <source>
        <strain evidence="1 2">NML 130206</strain>
    </source>
</reference>
<comment type="caution">
    <text evidence="1">The sequence shown here is derived from an EMBL/GenBank/DDBJ whole genome shotgun (WGS) entry which is preliminary data.</text>
</comment>
<name>A0A0Q0Z9F4_9CORY</name>
<accession>A0A0Q0Z9F4</accession>
<dbReference type="RefSeq" id="WP_055177633.1">
    <property type="nucleotide sequence ID" value="NZ_JAUSQY010000001.1"/>
</dbReference>
<dbReference type="InterPro" id="IPR011256">
    <property type="entry name" value="Reg_factor_effector_dom_sf"/>
</dbReference>
<protein>
    <submittedName>
        <fullName evidence="1">Uncharacterized protein</fullName>
    </submittedName>
</protein>
<proteinExistence type="predicted"/>